<dbReference type="PANTHER" id="PTHR30290:SF38">
    <property type="entry name" value="D,D-DIPEPTIDE-BINDING PERIPLASMIC PROTEIN DDPA-RELATED"/>
    <property type="match status" value="1"/>
</dbReference>
<keyword evidence="1 2" id="KW-0732">Signal</keyword>
<evidence type="ECO:0000259" key="3">
    <source>
        <dbReference type="Pfam" id="PF00496"/>
    </source>
</evidence>
<dbReference type="CDD" id="cd08494">
    <property type="entry name" value="PBP2_NikA_DppA_OppA_like_6"/>
    <property type="match status" value="1"/>
</dbReference>
<proteinExistence type="predicted"/>
<evidence type="ECO:0000256" key="2">
    <source>
        <dbReference type="SAM" id="SignalP"/>
    </source>
</evidence>
<dbReference type="Pfam" id="PF00496">
    <property type="entry name" value="SBP_bac_5"/>
    <property type="match status" value="1"/>
</dbReference>
<dbReference type="InterPro" id="IPR030678">
    <property type="entry name" value="Peptide/Ni-bd"/>
</dbReference>
<sequence>MQAILTARRGRRGARLAAVLAALLMLAACSAGSTGGAPADKDKLVVALTGEPVNLDFTTTAGAAIPQAMMANVYEGLVTLDQTGAIRPLLATKWETSNMNKSYTFTLVEGATFSNGAAFDAEDVKFSIERVKSSAWLNGLKSKMDDVQDVVVNSPTSVTVNLARPSQAWLYSMTTLVGAMFDPSGVDDLANNPVGTGPYKLASWARGESINLVARPDYWGAAPGIKDVSLRYFADAIATTNALSSGDVDVIYNMQAPELLSSFESNPAYQVLEGTSNGEVILSMNNKAKPFNDKRVRQAVLYAIDRKAVRDTAWNGLGTLVGGPVPPTDPYYEDLNDRYPFDPAKARALLKDAGAQDLKITFTVPTRPYATAVSEIVQSQLRDVGIDAKIASAEFPAVWLDQVFTRHDYQMSVILAVEARDLLTMFNNPNYYIGYDNSKIKDEAAAADASDEANYVEGMKNVVRTIVDDAPVDTLFIFPNISVAKAGISGLGANSVTEALNLAPIAWS</sequence>
<evidence type="ECO:0000313" key="4">
    <source>
        <dbReference type="EMBL" id="MBP2376115.1"/>
    </source>
</evidence>
<dbReference type="EMBL" id="JAGIOE010000001">
    <property type="protein sequence ID" value="MBP2376115.1"/>
    <property type="molecule type" value="Genomic_DNA"/>
</dbReference>
<reference evidence="4 5" key="1">
    <citation type="submission" date="2021-03" db="EMBL/GenBank/DDBJ databases">
        <title>Sequencing the genomes of 1000 actinobacteria strains.</title>
        <authorList>
            <person name="Klenk H.-P."/>
        </authorList>
    </citation>
    <scope>NUCLEOTIDE SEQUENCE [LARGE SCALE GENOMIC DNA]</scope>
    <source>
        <strain evidence="4 5">DSM 15454</strain>
    </source>
</reference>
<dbReference type="PIRSF" id="PIRSF002741">
    <property type="entry name" value="MppA"/>
    <property type="match status" value="1"/>
</dbReference>
<dbReference type="Proteomes" id="UP000766570">
    <property type="component" value="Unassembled WGS sequence"/>
</dbReference>
<dbReference type="Gene3D" id="3.10.105.10">
    <property type="entry name" value="Dipeptide-binding Protein, Domain 3"/>
    <property type="match status" value="1"/>
</dbReference>
<keyword evidence="5" id="KW-1185">Reference proteome</keyword>
<accession>A0ABS4WIS9</accession>
<feature type="signal peptide" evidence="2">
    <location>
        <begin position="1"/>
        <end position="31"/>
    </location>
</feature>
<evidence type="ECO:0000313" key="5">
    <source>
        <dbReference type="Proteomes" id="UP000766570"/>
    </source>
</evidence>
<protein>
    <submittedName>
        <fullName evidence="4">Peptide/nickel transport system substrate-binding protein</fullName>
    </submittedName>
</protein>
<dbReference type="PANTHER" id="PTHR30290">
    <property type="entry name" value="PERIPLASMIC BINDING COMPONENT OF ABC TRANSPORTER"/>
    <property type="match status" value="1"/>
</dbReference>
<evidence type="ECO:0000256" key="1">
    <source>
        <dbReference type="ARBA" id="ARBA00022729"/>
    </source>
</evidence>
<dbReference type="RefSeq" id="WP_209910654.1">
    <property type="nucleotide sequence ID" value="NZ_BAAAMI010000003.1"/>
</dbReference>
<feature type="chain" id="PRO_5045285943" evidence="2">
    <location>
        <begin position="32"/>
        <end position="508"/>
    </location>
</feature>
<organism evidence="4 5">
    <name type="scientific">Paeniglutamicibacter psychrophenolicus</name>
    <dbReference type="NCBI Taxonomy" id="257454"/>
    <lineage>
        <taxon>Bacteria</taxon>
        <taxon>Bacillati</taxon>
        <taxon>Actinomycetota</taxon>
        <taxon>Actinomycetes</taxon>
        <taxon>Micrococcales</taxon>
        <taxon>Micrococcaceae</taxon>
        <taxon>Paeniglutamicibacter</taxon>
    </lineage>
</organism>
<feature type="domain" description="Solute-binding protein family 5" evidence="3">
    <location>
        <begin position="86"/>
        <end position="413"/>
    </location>
</feature>
<dbReference type="InterPro" id="IPR000914">
    <property type="entry name" value="SBP_5_dom"/>
</dbReference>
<name>A0ABS4WIS9_9MICC</name>
<comment type="caution">
    <text evidence="4">The sequence shown here is derived from an EMBL/GenBank/DDBJ whole genome shotgun (WGS) entry which is preliminary data.</text>
</comment>
<dbReference type="InterPro" id="IPR039424">
    <property type="entry name" value="SBP_5"/>
</dbReference>
<dbReference type="Gene3D" id="3.40.190.10">
    <property type="entry name" value="Periplasmic binding protein-like II"/>
    <property type="match status" value="1"/>
</dbReference>
<dbReference type="SUPFAM" id="SSF53850">
    <property type="entry name" value="Periplasmic binding protein-like II"/>
    <property type="match status" value="1"/>
</dbReference>
<gene>
    <name evidence="4" type="ORF">JOF46_004027</name>
</gene>